<keyword evidence="9" id="KW-0472">Membrane</keyword>
<dbReference type="GO" id="GO:0046983">
    <property type="term" value="F:protein dimerization activity"/>
    <property type="evidence" value="ECO:0007669"/>
    <property type="project" value="InterPro"/>
</dbReference>
<keyword evidence="9" id="KW-0812">Transmembrane</keyword>
<dbReference type="Pfam" id="PF02518">
    <property type="entry name" value="HATPase_c"/>
    <property type="match status" value="1"/>
</dbReference>
<dbReference type="InterPro" id="IPR036890">
    <property type="entry name" value="HATPase_C_sf"/>
</dbReference>
<feature type="transmembrane region" description="Helical" evidence="9">
    <location>
        <begin position="140"/>
        <end position="165"/>
    </location>
</feature>
<dbReference type="GO" id="GO:0016020">
    <property type="term" value="C:membrane"/>
    <property type="evidence" value="ECO:0007669"/>
    <property type="project" value="InterPro"/>
</dbReference>
<name>A0A511FBI2_9CELL</name>
<evidence type="ECO:0000313" key="13">
    <source>
        <dbReference type="EMBL" id="GEL45148.1"/>
    </source>
</evidence>
<feature type="domain" description="Histidine kinase/HSP90-like ATPase" evidence="10">
    <location>
        <begin position="374"/>
        <end position="463"/>
    </location>
</feature>
<keyword evidence="7" id="KW-0067">ATP-binding</keyword>
<dbReference type="OrthoDB" id="5242012at2"/>
<dbReference type="EC" id="2.7.13.3" evidence="2"/>
<feature type="transmembrane region" description="Helical" evidence="9">
    <location>
        <begin position="50"/>
        <end position="71"/>
    </location>
</feature>
<keyword evidence="6 13" id="KW-0418">Kinase</keyword>
<evidence type="ECO:0000256" key="8">
    <source>
        <dbReference type="ARBA" id="ARBA00023012"/>
    </source>
</evidence>
<dbReference type="Pfam" id="PF13796">
    <property type="entry name" value="Sensor"/>
    <property type="match status" value="1"/>
</dbReference>
<comment type="caution">
    <text evidence="13">The sequence shown here is derived from an EMBL/GenBank/DDBJ whole genome shotgun (WGS) entry which is preliminary data.</text>
</comment>
<dbReference type="Pfam" id="PF07730">
    <property type="entry name" value="HisKA_3"/>
    <property type="match status" value="1"/>
</dbReference>
<feature type="transmembrane region" description="Helical" evidence="9">
    <location>
        <begin position="77"/>
        <end position="98"/>
    </location>
</feature>
<dbReference type="Gene3D" id="3.30.565.10">
    <property type="entry name" value="Histidine kinase-like ATPase, C-terminal domain"/>
    <property type="match status" value="1"/>
</dbReference>
<protein>
    <recommendedName>
        <fullName evidence="2">histidine kinase</fullName>
        <ecNumber evidence="2">2.7.13.3</ecNumber>
    </recommendedName>
</protein>
<dbReference type="Proteomes" id="UP000564629">
    <property type="component" value="Unassembled WGS sequence"/>
</dbReference>
<dbReference type="Proteomes" id="UP000321723">
    <property type="component" value="Unassembled WGS sequence"/>
</dbReference>
<evidence type="ECO:0000256" key="2">
    <source>
        <dbReference type="ARBA" id="ARBA00012438"/>
    </source>
</evidence>
<evidence type="ECO:0000256" key="9">
    <source>
        <dbReference type="SAM" id="Phobius"/>
    </source>
</evidence>
<evidence type="ECO:0000256" key="4">
    <source>
        <dbReference type="ARBA" id="ARBA00022679"/>
    </source>
</evidence>
<evidence type="ECO:0000313" key="16">
    <source>
        <dbReference type="Proteomes" id="UP000564629"/>
    </source>
</evidence>
<sequence length="466" mass="49343">MSATHPAAPPAPPPASSIATPAPVASTAALARGAVWQPGVLTRTWRELGYLFLTLLLAPFAFAYAVVAIVLPPSLAVTVVGLFPAGWVVQGGRAWAGLYRAMARGMLRTSIAPPLPRRRTRGFWRRLGSLLGDAAAWRGLAYGLLALPLAIVSFVLPVAFLAVALGGTTHWFWYRWLPEQEGADGQLHRGASFGPDYFIDTPLRQWILIAIGLLAFLVFQRLTIGFAHVFRLLGANLLGPTASSLRVRFLEQTRGAAVTDADARLRRIERDLHDGTQARLVTVAMQIGDARDRLATRGEDDAVRADALDLLDGAQGALKETLVELRDIARGIHPPALDDGLAVALETLAARCPVPVTVDVDLAEQPAPEVETIAYFAVAELLTNVVRHSGASGAYVRAEVADGTLWVRVRDDGHGGARPGLPGASGGSGLGGLADRVATVDGDLHIDSPVGGPTVVTVHLPLSVAR</sequence>
<comment type="catalytic activity">
    <reaction evidence="1">
        <text>ATP + protein L-histidine = ADP + protein N-phospho-L-histidine.</text>
        <dbReference type="EC" id="2.7.13.3"/>
    </reaction>
</comment>
<feature type="transmembrane region" description="Helical" evidence="9">
    <location>
        <begin position="206"/>
        <end position="230"/>
    </location>
</feature>
<feature type="domain" description="Putative sensor" evidence="12">
    <location>
        <begin position="50"/>
        <end position="238"/>
    </location>
</feature>
<evidence type="ECO:0000259" key="11">
    <source>
        <dbReference type="Pfam" id="PF07730"/>
    </source>
</evidence>
<organism evidence="13 15">
    <name type="scientific">Cellulomonas hominis</name>
    <dbReference type="NCBI Taxonomy" id="156981"/>
    <lineage>
        <taxon>Bacteria</taxon>
        <taxon>Bacillati</taxon>
        <taxon>Actinomycetota</taxon>
        <taxon>Actinomycetes</taxon>
        <taxon>Micrococcales</taxon>
        <taxon>Cellulomonadaceae</taxon>
        <taxon>Cellulomonas</taxon>
    </lineage>
</organism>
<keyword evidence="4" id="KW-0808">Transferase</keyword>
<evidence type="ECO:0000256" key="5">
    <source>
        <dbReference type="ARBA" id="ARBA00022741"/>
    </source>
</evidence>
<evidence type="ECO:0000259" key="10">
    <source>
        <dbReference type="Pfam" id="PF02518"/>
    </source>
</evidence>
<keyword evidence="8" id="KW-0902">Two-component regulatory system</keyword>
<evidence type="ECO:0000313" key="15">
    <source>
        <dbReference type="Proteomes" id="UP000321723"/>
    </source>
</evidence>
<feature type="domain" description="Signal transduction histidine kinase subgroup 3 dimerisation and phosphoacceptor" evidence="11">
    <location>
        <begin position="266"/>
        <end position="337"/>
    </location>
</feature>
<dbReference type="EMBL" id="BJVQ01000002">
    <property type="protein sequence ID" value="GEL45148.1"/>
    <property type="molecule type" value="Genomic_DNA"/>
</dbReference>
<dbReference type="PANTHER" id="PTHR24421:SF10">
    <property type="entry name" value="NITRATE_NITRITE SENSOR PROTEIN NARQ"/>
    <property type="match status" value="1"/>
</dbReference>
<evidence type="ECO:0000256" key="7">
    <source>
        <dbReference type="ARBA" id="ARBA00022840"/>
    </source>
</evidence>
<dbReference type="PANTHER" id="PTHR24421">
    <property type="entry name" value="NITRATE/NITRITE SENSOR PROTEIN NARX-RELATED"/>
    <property type="match status" value="1"/>
</dbReference>
<dbReference type="RefSeq" id="WP_146832337.1">
    <property type="nucleotide sequence ID" value="NZ_BJVQ01000002.1"/>
</dbReference>
<dbReference type="EMBL" id="JACHDN010000001">
    <property type="protein sequence ID" value="MBB5474057.1"/>
    <property type="molecule type" value="Genomic_DNA"/>
</dbReference>
<dbReference type="GO" id="GO:0000155">
    <property type="term" value="F:phosphorelay sensor kinase activity"/>
    <property type="evidence" value="ECO:0007669"/>
    <property type="project" value="InterPro"/>
</dbReference>
<dbReference type="InterPro" id="IPR011712">
    <property type="entry name" value="Sig_transdc_His_kin_sub3_dim/P"/>
</dbReference>
<dbReference type="CDD" id="cd16917">
    <property type="entry name" value="HATPase_UhpB-NarQ-NarX-like"/>
    <property type="match status" value="1"/>
</dbReference>
<evidence type="ECO:0000256" key="1">
    <source>
        <dbReference type="ARBA" id="ARBA00000085"/>
    </source>
</evidence>
<dbReference type="GO" id="GO:0005524">
    <property type="term" value="F:ATP binding"/>
    <property type="evidence" value="ECO:0007669"/>
    <property type="project" value="UniProtKB-KW"/>
</dbReference>
<dbReference type="InterPro" id="IPR050482">
    <property type="entry name" value="Sensor_HK_TwoCompSys"/>
</dbReference>
<dbReference type="AlphaFoldDB" id="A0A511FBI2"/>
<gene>
    <name evidence="13" type="ORF">CHO01_02640</name>
    <name evidence="14" type="ORF">HNR08_002793</name>
</gene>
<keyword evidence="3" id="KW-0597">Phosphoprotein</keyword>
<dbReference type="InterPro" id="IPR003594">
    <property type="entry name" value="HATPase_dom"/>
</dbReference>
<dbReference type="SUPFAM" id="SSF55874">
    <property type="entry name" value="ATPase domain of HSP90 chaperone/DNA topoisomerase II/histidine kinase"/>
    <property type="match status" value="1"/>
</dbReference>
<dbReference type="InterPro" id="IPR025828">
    <property type="entry name" value="Put_sensor_dom"/>
</dbReference>
<keyword evidence="5" id="KW-0547">Nucleotide-binding</keyword>
<keyword evidence="15" id="KW-1185">Reference proteome</keyword>
<evidence type="ECO:0000256" key="6">
    <source>
        <dbReference type="ARBA" id="ARBA00022777"/>
    </source>
</evidence>
<keyword evidence="9" id="KW-1133">Transmembrane helix</keyword>
<reference evidence="13 15" key="1">
    <citation type="submission" date="2019-07" db="EMBL/GenBank/DDBJ databases">
        <title>Whole genome shotgun sequence of Cellulomonas hominis NBRC 16055.</title>
        <authorList>
            <person name="Hosoyama A."/>
            <person name="Uohara A."/>
            <person name="Ohji S."/>
            <person name="Ichikawa N."/>
        </authorList>
    </citation>
    <scope>NUCLEOTIDE SEQUENCE [LARGE SCALE GENOMIC DNA]</scope>
    <source>
        <strain evidence="13 15">NBRC 16055</strain>
    </source>
</reference>
<reference evidence="14 16" key="2">
    <citation type="submission" date="2020-08" db="EMBL/GenBank/DDBJ databases">
        <title>Sequencing the genomes of 1000 actinobacteria strains.</title>
        <authorList>
            <person name="Klenk H.-P."/>
        </authorList>
    </citation>
    <scope>NUCLEOTIDE SEQUENCE [LARGE SCALE GENOMIC DNA]</scope>
    <source>
        <strain evidence="14 16">DSM 9581</strain>
    </source>
</reference>
<evidence type="ECO:0000313" key="14">
    <source>
        <dbReference type="EMBL" id="MBB5474057.1"/>
    </source>
</evidence>
<evidence type="ECO:0000259" key="12">
    <source>
        <dbReference type="Pfam" id="PF13796"/>
    </source>
</evidence>
<accession>A0A511FBI2</accession>
<proteinExistence type="predicted"/>
<evidence type="ECO:0000256" key="3">
    <source>
        <dbReference type="ARBA" id="ARBA00022553"/>
    </source>
</evidence>